<evidence type="ECO:0000259" key="7">
    <source>
        <dbReference type="PROSITE" id="PS50853"/>
    </source>
</evidence>
<keyword evidence="5" id="KW-0732">Signal</keyword>
<feature type="compositionally biased region" description="Low complexity" evidence="4">
    <location>
        <begin position="946"/>
        <end position="961"/>
    </location>
</feature>
<feature type="domain" description="Fibronectin type-III" evidence="7">
    <location>
        <begin position="721"/>
        <end position="808"/>
    </location>
</feature>
<dbReference type="InterPro" id="IPR013783">
    <property type="entry name" value="Ig-like_fold"/>
</dbReference>
<evidence type="ECO:0000256" key="3">
    <source>
        <dbReference type="PROSITE-ProRule" id="PRU00059"/>
    </source>
</evidence>
<dbReference type="Pfam" id="PF00431">
    <property type="entry name" value="CUB"/>
    <property type="match status" value="3"/>
</dbReference>
<dbReference type="PANTHER" id="PTHR46708">
    <property type="entry name" value="TENASCIN"/>
    <property type="match status" value="1"/>
</dbReference>
<reference evidence="8" key="2">
    <citation type="submission" date="2025-09" db="UniProtKB">
        <authorList>
            <consortium name="Ensembl"/>
        </authorList>
    </citation>
    <scope>IDENTIFICATION</scope>
</reference>
<feature type="domain" description="Fibronectin type-III" evidence="7">
    <location>
        <begin position="128"/>
        <end position="216"/>
    </location>
</feature>
<accession>A0A8C4Q7T9</accession>
<feature type="chain" id="PRO_5034192551" evidence="5">
    <location>
        <begin position="35"/>
        <end position="1013"/>
    </location>
</feature>
<dbReference type="InterPro" id="IPR035914">
    <property type="entry name" value="Sperma_CUB_dom_sf"/>
</dbReference>
<dbReference type="SMART" id="SM00042">
    <property type="entry name" value="CUB"/>
    <property type="match status" value="3"/>
</dbReference>
<feature type="domain" description="CUB" evidence="6">
    <location>
        <begin position="809"/>
        <end position="922"/>
    </location>
</feature>
<evidence type="ECO:0000313" key="8">
    <source>
        <dbReference type="Ensembl" id="ENSEBUP00000011049.1"/>
    </source>
</evidence>
<feature type="signal peptide" evidence="5">
    <location>
        <begin position="1"/>
        <end position="34"/>
    </location>
</feature>
<feature type="compositionally biased region" description="Polar residues" evidence="4">
    <location>
        <begin position="923"/>
        <end position="945"/>
    </location>
</feature>
<feature type="compositionally biased region" description="Polar residues" evidence="4">
    <location>
        <begin position="969"/>
        <end position="980"/>
    </location>
</feature>
<dbReference type="Proteomes" id="UP000694388">
    <property type="component" value="Unplaced"/>
</dbReference>
<comment type="caution">
    <text evidence="3">Lacks conserved residue(s) required for the propagation of feature annotation.</text>
</comment>
<dbReference type="PANTHER" id="PTHR46708:SF2">
    <property type="entry name" value="FIBRONECTIN TYPE-III DOMAIN-CONTAINING PROTEIN"/>
    <property type="match status" value="1"/>
</dbReference>
<evidence type="ECO:0000259" key="6">
    <source>
        <dbReference type="PROSITE" id="PS01180"/>
    </source>
</evidence>
<feature type="domain" description="Fibronectin type-III" evidence="7">
    <location>
        <begin position="425"/>
        <end position="511"/>
    </location>
</feature>
<dbReference type="PROSITE" id="PS01180">
    <property type="entry name" value="CUB"/>
    <property type="match status" value="3"/>
</dbReference>
<dbReference type="InterPro" id="IPR003961">
    <property type="entry name" value="FN3_dom"/>
</dbReference>
<dbReference type="InterPro" id="IPR050991">
    <property type="entry name" value="ECM_Regulatory_Proteins"/>
</dbReference>
<keyword evidence="2" id="KW-1015">Disulfide bond</keyword>
<dbReference type="InterPro" id="IPR036116">
    <property type="entry name" value="FN3_sf"/>
</dbReference>
<proteinExistence type="predicted"/>
<dbReference type="SUPFAM" id="SSF49265">
    <property type="entry name" value="Fibronectin type III"/>
    <property type="match status" value="3"/>
</dbReference>
<feature type="domain" description="CUB" evidence="6">
    <location>
        <begin position="512"/>
        <end position="629"/>
    </location>
</feature>
<dbReference type="SMART" id="SM00060">
    <property type="entry name" value="FN3"/>
    <property type="match status" value="6"/>
</dbReference>
<feature type="domain" description="Fibronectin type-III" evidence="7">
    <location>
        <begin position="336"/>
        <end position="424"/>
    </location>
</feature>
<feature type="domain" description="Fibronectin type-III" evidence="7">
    <location>
        <begin position="633"/>
        <end position="720"/>
    </location>
</feature>
<evidence type="ECO:0000256" key="4">
    <source>
        <dbReference type="SAM" id="MobiDB-lite"/>
    </source>
</evidence>
<name>A0A8C4Q7T9_EPTBU</name>
<dbReference type="PROSITE" id="PS50853">
    <property type="entry name" value="FN3"/>
    <property type="match status" value="6"/>
</dbReference>
<dbReference type="PROSITE" id="PS51257">
    <property type="entry name" value="PROKAR_LIPOPROTEIN"/>
    <property type="match status" value="1"/>
</dbReference>
<keyword evidence="9" id="KW-1185">Reference proteome</keyword>
<dbReference type="InterPro" id="IPR000859">
    <property type="entry name" value="CUB_dom"/>
</dbReference>
<dbReference type="CDD" id="cd00063">
    <property type="entry name" value="FN3"/>
    <property type="match status" value="5"/>
</dbReference>
<organism evidence="8 9">
    <name type="scientific">Eptatretus burgeri</name>
    <name type="common">Inshore hagfish</name>
    <dbReference type="NCBI Taxonomy" id="7764"/>
    <lineage>
        <taxon>Eukaryota</taxon>
        <taxon>Metazoa</taxon>
        <taxon>Chordata</taxon>
        <taxon>Craniata</taxon>
        <taxon>Vertebrata</taxon>
        <taxon>Cyclostomata</taxon>
        <taxon>Myxini</taxon>
        <taxon>Myxiniformes</taxon>
        <taxon>Myxinidae</taxon>
        <taxon>Eptatretinae</taxon>
        <taxon>Eptatretus</taxon>
    </lineage>
</organism>
<evidence type="ECO:0000313" key="9">
    <source>
        <dbReference type="Proteomes" id="UP000694388"/>
    </source>
</evidence>
<dbReference type="CDD" id="cd00041">
    <property type="entry name" value="CUB"/>
    <property type="match status" value="3"/>
</dbReference>
<dbReference type="GeneTree" id="ENSGT00940000156870"/>
<dbReference type="AlphaFoldDB" id="A0A8C4Q7T9"/>
<dbReference type="SUPFAM" id="SSF49854">
    <property type="entry name" value="Spermadhesin, CUB domain"/>
    <property type="match status" value="3"/>
</dbReference>
<dbReference type="Gene3D" id="2.60.40.10">
    <property type="entry name" value="Immunoglobulins"/>
    <property type="match status" value="6"/>
</dbReference>
<evidence type="ECO:0000256" key="2">
    <source>
        <dbReference type="ARBA" id="ARBA00023157"/>
    </source>
</evidence>
<evidence type="ECO:0000256" key="1">
    <source>
        <dbReference type="ARBA" id="ARBA00022737"/>
    </source>
</evidence>
<protein>
    <submittedName>
        <fullName evidence="8">Uncharacterized protein</fullName>
    </submittedName>
</protein>
<evidence type="ECO:0000256" key="5">
    <source>
        <dbReference type="SAM" id="SignalP"/>
    </source>
</evidence>
<feature type="region of interest" description="Disordered" evidence="4">
    <location>
        <begin position="923"/>
        <end position="984"/>
    </location>
</feature>
<feature type="domain" description="Fibronectin type-III" evidence="7">
    <location>
        <begin position="39"/>
        <end position="127"/>
    </location>
</feature>
<dbReference type="Ensembl" id="ENSEBUT00000011608.1">
    <property type="protein sequence ID" value="ENSEBUP00000011049.1"/>
    <property type="gene ID" value="ENSEBUG00000007095.1"/>
</dbReference>
<dbReference type="Gene3D" id="2.60.120.290">
    <property type="entry name" value="Spermadhesin, CUB domain"/>
    <property type="match status" value="3"/>
</dbReference>
<reference evidence="8" key="1">
    <citation type="submission" date="2025-08" db="UniProtKB">
        <authorList>
            <consortium name="Ensembl"/>
        </authorList>
    </citation>
    <scope>IDENTIFICATION</scope>
</reference>
<sequence>MRSKGHRQSRFHGSLQGFLQLFLIQITVFSAASCADPCIPVNLTETSYNTTSVTLSWIVPKDKNNTFISFVSLFSSANKTQNYTTTNKELTITGLSPSTTYSVSISSLCNGTESIPSIIVVQTGPSPPLDIMVVEQDIAFASVRWTAPNDPNKDSYTYHVKLYLNGYWMNYEIVHSTEVNFTHLVPGRNYTLTVTSSCNNKASQPATITFIAVPCGGKVRAEGWLSSPGYPQNIYSNMDCVWDIEAPLGHIVLLTVVDLNYYYYYYYHYPSSWCYSSWLALGYTQTSHRDITMCRYSDIGRTITSPSNTLRVFYQTSFFSQTRRFNITLSSQDACIPTNLTETSFNTTSVTLSWFVPKDQNNMLISVVSLFSSASKTQKYTTTNKELTITGLSPGSNYSVSISSLCNGTESIPSTIAVQTGPSPPLNITVAKQDWSFASVKWTAPNDPNKDSYTYRVMWYLRRYSMNYKTVYNTEINITRLVPGGNYTLTVTSYYNNKYSLPATITFTAVPCGGKVRAEGWLSSPGYPRNIYSNMDCVWDIEAPLGHVVLLTVVDLNSYYNNYYYYSSSRCYRGWLAVGYNQTSQRDITMCRYSDVGRTIISPSNTMRVFYYTSSYYGTRRFNVALSSQDSCIPAQLKVVSYNITSVTLSWIIPNDRNNTQLSFVSLLSSGKEIQNYTTMYKEQTITGLSPFIEYNVSISSLCHGTESIPSWINIETGPSPPTNLTVVEEGVGFASVRWTAPNDPNKDSYTYHVTLYHNGYSMNSRTVHSTEFTMTYLEPGYNYTVTVTSSDNNKASLPATITFTAVPCGGQLRAEGRLSSPDNPQNIYSNLHCFWDIEAPLGHVVLLTVVDLNYYYYYPSSECYGNWLAVGYNQTSQKDITMCHYSDVGRTIISTSNMLRVFYRKSFYYDAVRFNITLSSQEDPSLSSTASAGTEAGTDTTAIKSTSSVSTVESSTHPTSNTVKPEESSPSSSGVTQVGTDTTSHATHLTSTAVVVLLSIAAKVFCDSMGLT</sequence>
<keyword evidence="1" id="KW-0677">Repeat</keyword>
<dbReference type="Pfam" id="PF00041">
    <property type="entry name" value="fn3"/>
    <property type="match status" value="5"/>
</dbReference>
<feature type="domain" description="CUB" evidence="6">
    <location>
        <begin position="198"/>
        <end position="332"/>
    </location>
</feature>